<comment type="caution">
    <text evidence="1">The sequence shown here is derived from an EMBL/GenBank/DDBJ whole genome shotgun (WGS) entry which is preliminary data.</text>
</comment>
<evidence type="ECO:0000313" key="1">
    <source>
        <dbReference type="EMBL" id="MEY8041508.1"/>
    </source>
</evidence>
<gene>
    <name evidence="1" type="ORF">AB8O55_19050</name>
</gene>
<dbReference type="Proteomes" id="UP001564626">
    <property type="component" value="Unassembled WGS sequence"/>
</dbReference>
<accession>A0ABV4CLX0</accession>
<sequence length="168" mass="18602">MTTDDRGDELEAVKRQAALIAETRALVESQVEDLKALLPAAKATGRWSSNEIARAASGGMARIRVLKEIGDDEVLGKAQKALQSWPTNLFELRFRNPNLFISFCRPDLEKGSAEAHELAAELLDQLKKHDLWIVCEQDGKNPARGLAEGRTCAVVTKETMTARRYLTP</sequence>
<organism evidence="1 2">
    <name type="scientific">Saccharopolyspora cebuensis</name>
    <dbReference type="NCBI Taxonomy" id="418759"/>
    <lineage>
        <taxon>Bacteria</taxon>
        <taxon>Bacillati</taxon>
        <taxon>Actinomycetota</taxon>
        <taxon>Actinomycetes</taxon>
        <taxon>Pseudonocardiales</taxon>
        <taxon>Pseudonocardiaceae</taxon>
        <taxon>Saccharopolyspora</taxon>
    </lineage>
</organism>
<reference evidence="1 2" key="1">
    <citation type="submission" date="2024-08" db="EMBL/GenBank/DDBJ databases">
        <title>Genome mining of Saccharopolyspora cebuensis PGLac3 from Nigerian medicinal plant.</title>
        <authorList>
            <person name="Ezeobiora C.E."/>
            <person name="Igbokwe N.H."/>
            <person name="Amin D.H."/>
            <person name="Mendie U.E."/>
        </authorList>
    </citation>
    <scope>NUCLEOTIDE SEQUENCE [LARGE SCALE GENOMIC DNA]</scope>
    <source>
        <strain evidence="1 2">PGLac3</strain>
    </source>
</reference>
<protein>
    <submittedName>
        <fullName evidence="1">Uncharacterized protein</fullName>
    </submittedName>
</protein>
<dbReference type="EMBL" id="JBGEHV010000037">
    <property type="protein sequence ID" value="MEY8041508.1"/>
    <property type="molecule type" value="Genomic_DNA"/>
</dbReference>
<proteinExistence type="predicted"/>
<dbReference type="RefSeq" id="WP_345357225.1">
    <property type="nucleotide sequence ID" value="NZ_BAABII010000003.1"/>
</dbReference>
<keyword evidence="2" id="KW-1185">Reference proteome</keyword>
<evidence type="ECO:0000313" key="2">
    <source>
        <dbReference type="Proteomes" id="UP001564626"/>
    </source>
</evidence>
<name>A0ABV4CLX0_9PSEU</name>